<proteinExistence type="predicted"/>
<sequence>MELEFITELCESRLIRQKKQIKQFTAKDAADLVFLYCCTLTILKNEFKYAPVASSYAKKTVMFNNWDVFRMNGTDLYVLLVGLVGTDDTSSLFSDKEASQLFVDNVKVNQIQLKTWFRFTGKARVNKSFDSQFLFRLERQLQVNNSQYKSIRRLASDWANLKHGQKTLVITRILQAFRARARRSELMPFMVKLAKEKKYDSNKPVRDMEKVQPANTKGGMSTRSKIALGVGLVGAGTYGAYRLGKHLTGRQTPKRSWKSDYGRHGQK</sequence>
<accession>A0A382Q776</accession>
<dbReference type="AlphaFoldDB" id="A0A382Q776"/>
<reference evidence="1" key="1">
    <citation type="submission" date="2018-05" db="EMBL/GenBank/DDBJ databases">
        <authorList>
            <person name="Lanie J.A."/>
            <person name="Ng W.-L."/>
            <person name="Kazmierczak K.M."/>
            <person name="Andrzejewski T.M."/>
            <person name="Davidsen T.M."/>
            <person name="Wayne K.J."/>
            <person name="Tettelin H."/>
            <person name="Glass J.I."/>
            <person name="Rusch D."/>
            <person name="Podicherti R."/>
            <person name="Tsui H.-C.T."/>
            <person name="Winkler M.E."/>
        </authorList>
    </citation>
    <scope>NUCLEOTIDE SEQUENCE</scope>
</reference>
<protein>
    <submittedName>
        <fullName evidence="1">Uncharacterized protein</fullName>
    </submittedName>
</protein>
<organism evidence="1">
    <name type="scientific">marine metagenome</name>
    <dbReference type="NCBI Taxonomy" id="408172"/>
    <lineage>
        <taxon>unclassified sequences</taxon>
        <taxon>metagenomes</taxon>
        <taxon>ecological metagenomes</taxon>
    </lineage>
</organism>
<evidence type="ECO:0000313" key="1">
    <source>
        <dbReference type="EMBL" id="SVC80785.1"/>
    </source>
</evidence>
<name>A0A382Q776_9ZZZZ</name>
<dbReference type="EMBL" id="UINC01112098">
    <property type="protein sequence ID" value="SVC80785.1"/>
    <property type="molecule type" value="Genomic_DNA"/>
</dbReference>
<gene>
    <name evidence="1" type="ORF">METZ01_LOCUS333639</name>
</gene>